<keyword evidence="2 7" id="KW-0813">Transport</keyword>
<evidence type="ECO:0000259" key="9">
    <source>
        <dbReference type="PROSITE" id="PS50928"/>
    </source>
</evidence>
<dbReference type="InterPro" id="IPR000515">
    <property type="entry name" value="MetI-like"/>
</dbReference>
<keyword evidence="3" id="KW-1003">Cell membrane</keyword>
<dbReference type="PANTHER" id="PTHR43386:SF1">
    <property type="entry name" value="D,D-DIPEPTIDE TRANSPORT SYSTEM PERMEASE PROTEIN DDPC-RELATED"/>
    <property type="match status" value="1"/>
</dbReference>
<comment type="caution">
    <text evidence="10">The sequence shown here is derived from an EMBL/GenBank/DDBJ whole genome shotgun (WGS) entry which is preliminary data.</text>
</comment>
<feature type="transmembrane region" description="Helical" evidence="7">
    <location>
        <begin position="264"/>
        <end position="286"/>
    </location>
</feature>
<accession>A0ABP7AV97</accession>
<evidence type="ECO:0000313" key="11">
    <source>
        <dbReference type="Proteomes" id="UP001501697"/>
    </source>
</evidence>
<feature type="transmembrane region" description="Helical" evidence="7">
    <location>
        <begin position="101"/>
        <end position="125"/>
    </location>
</feature>
<evidence type="ECO:0000256" key="3">
    <source>
        <dbReference type="ARBA" id="ARBA00022475"/>
    </source>
</evidence>
<dbReference type="InterPro" id="IPR050366">
    <property type="entry name" value="BP-dependent_transpt_permease"/>
</dbReference>
<dbReference type="RefSeq" id="WP_344739350.1">
    <property type="nucleotide sequence ID" value="NZ_BAAAYU010000005.1"/>
</dbReference>
<evidence type="ECO:0000256" key="7">
    <source>
        <dbReference type="RuleBase" id="RU363032"/>
    </source>
</evidence>
<dbReference type="InterPro" id="IPR035906">
    <property type="entry name" value="MetI-like_sf"/>
</dbReference>
<reference evidence="11" key="1">
    <citation type="journal article" date="2019" name="Int. J. Syst. Evol. Microbiol.">
        <title>The Global Catalogue of Microorganisms (GCM) 10K type strain sequencing project: providing services to taxonomists for standard genome sequencing and annotation.</title>
        <authorList>
            <consortium name="The Broad Institute Genomics Platform"/>
            <consortium name="The Broad Institute Genome Sequencing Center for Infectious Disease"/>
            <person name="Wu L."/>
            <person name="Ma J."/>
        </authorList>
    </citation>
    <scope>NUCLEOTIDE SEQUENCE [LARGE SCALE GENOMIC DNA]</scope>
    <source>
        <strain evidence="11">JCM 16544</strain>
    </source>
</reference>
<organism evidence="10 11">
    <name type="scientific">Microbacterium awajiense</name>
    <dbReference type="NCBI Taxonomy" id="415214"/>
    <lineage>
        <taxon>Bacteria</taxon>
        <taxon>Bacillati</taxon>
        <taxon>Actinomycetota</taxon>
        <taxon>Actinomycetes</taxon>
        <taxon>Micrococcales</taxon>
        <taxon>Microbacteriaceae</taxon>
        <taxon>Microbacterium</taxon>
    </lineage>
</organism>
<keyword evidence="11" id="KW-1185">Reference proteome</keyword>
<name>A0ABP7AV97_9MICO</name>
<keyword evidence="6 7" id="KW-0472">Membrane</keyword>
<feature type="transmembrane region" description="Helical" evidence="7">
    <location>
        <begin position="40"/>
        <end position="60"/>
    </location>
</feature>
<dbReference type="Proteomes" id="UP001501697">
    <property type="component" value="Unassembled WGS sequence"/>
</dbReference>
<feature type="transmembrane region" description="Helical" evidence="7">
    <location>
        <begin position="137"/>
        <end position="157"/>
    </location>
</feature>
<dbReference type="CDD" id="cd06261">
    <property type="entry name" value="TM_PBP2"/>
    <property type="match status" value="1"/>
</dbReference>
<comment type="similarity">
    <text evidence="7">Belongs to the binding-protein-dependent transport system permease family.</text>
</comment>
<dbReference type="Gene3D" id="1.10.3720.10">
    <property type="entry name" value="MetI-like"/>
    <property type="match status" value="1"/>
</dbReference>
<dbReference type="PROSITE" id="PS50928">
    <property type="entry name" value="ABC_TM1"/>
    <property type="match status" value="1"/>
</dbReference>
<evidence type="ECO:0000256" key="1">
    <source>
        <dbReference type="ARBA" id="ARBA00004651"/>
    </source>
</evidence>
<dbReference type="EMBL" id="BAAAYU010000005">
    <property type="protein sequence ID" value="GAA3641370.1"/>
    <property type="molecule type" value="Genomic_DNA"/>
</dbReference>
<feature type="transmembrane region" description="Helical" evidence="7">
    <location>
        <begin position="219"/>
        <end position="244"/>
    </location>
</feature>
<evidence type="ECO:0000256" key="6">
    <source>
        <dbReference type="ARBA" id="ARBA00023136"/>
    </source>
</evidence>
<protein>
    <submittedName>
        <fullName evidence="10">ABC transporter permease</fullName>
    </submittedName>
</protein>
<dbReference type="Pfam" id="PF00528">
    <property type="entry name" value="BPD_transp_1"/>
    <property type="match status" value="1"/>
</dbReference>
<evidence type="ECO:0000256" key="4">
    <source>
        <dbReference type="ARBA" id="ARBA00022692"/>
    </source>
</evidence>
<evidence type="ECO:0000256" key="2">
    <source>
        <dbReference type="ARBA" id="ARBA00022448"/>
    </source>
</evidence>
<dbReference type="PANTHER" id="PTHR43386">
    <property type="entry name" value="OLIGOPEPTIDE TRANSPORT SYSTEM PERMEASE PROTEIN APPC"/>
    <property type="match status" value="1"/>
</dbReference>
<dbReference type="SUPFAM" id="SSF161098">
    <property type="entry name" value="MetI-like"/>
    <property type="match status" value="1"/>
</dbReference>
<keyword evidence="5 7" id="KW-1133">Transmembrane helix</keyword>
<feature type="region of interest" description="Disordered" evidence="8">
    <location>
        <begin position="1"/>
        <end position="24"/>
    </location>
</feature>
<sequence>MTSADAVLREPRRPRAPAGADSAREERRAAGGVLIRRPTFVVSALIVLAWILAAIGWRWLGIDPYADTGASLAAPSADHWFGTDRIGRDVFARVLAGSESVLVVAPAATLVATVLGTVVGLVAGYRRGWIDAALMRVLDVLIVVPVVVVLLVVVTAFGQSLPVLILAIGVLLSPLIARVVRAQTLMETGKEYIESARLQGERPSRMLLHELLPNVWPQALVQATLCVGIAVFVTATLSFLGLAATPPSPDWGLAVSENRAFLQGAWWTVAFPCAAIASLVVSVNLIGDNVKEVLAP</sequence>
<evidence type="ECO:0000256" key="5">
    <source>
        <dbReference type="ARBA" id="ARBA00022989"/>
    </source>
</evidence>
<evidence type="ECO:0000256" key="8">
    <source>
        <dbReference type="SAM" id="MobiDB-lite"/>
    </source>
</evidence>
<evidence type="ECO:0000313" key="10">
    <source>
        <dbReference type="EMBL" id="GAA3641370.1"/>
    </source>
</evidence>
<feature type="domain" description="ABC transmembrane type-1" evidence="9">
    <location>
        <begin position="98"/>
        <end position="287"/>
    </location>
</feature>
<feature type="transmembrane region" description="Helical" evidence="7">
    <location>
        <begin position="163"/>
        <end position="180"/>
    </location>
</feature>
<gene>
    <name evidence="10" type="ORF">GCM10022200_26450</name>
</gene>
<keyword evidence="4 7" id="KW-0812">Transmembrane</keyword>
<comment type="subcellular location">
    <subcellularLocation>
        <location evidence="1 7">Cell membrane</location>
        <topology evidence="1 7">Multi-pass membrane protein</topology>
    </subcellularLocation>
</comment>
<proteinExistence type="inferred from homology"/>